<gene>
    <name evidence="2" type="ORF">H6P81_001244</name>
</gene>
<protein>
    <submittedName>
        <fullName evidence="2">Uncharacterized protein</fullName>
    </submittedName>
</protein>
<dbReference type="EMBL" id="JAINDJ010000002">
    <property type="protein sequence ID" value="KAG9456736.1"/>
    <property type="molecule type" value="Genomic_DNA"/>
</dbReference>
<evidence type="ECO:0000313" key="3">
    <source>
        <dbReference type="Proteomes" id="UP000825729"/>
    </source>
</evidence>
<sequence length="176" mass="20146">MDSDESSDAPEEFTSEQGIRQDSEIKKIQWQNKTRVAREAKERRRKSALRKTKVEEKTAANAISEPEQPQEENEEQEGLHGMLPKHIVDVLAAREKQTFHSDSEDEATRQKQTPKKRKTRKTGSDPVILKDIPPAQCLQNSMEFLKKRKMNVSRSHAVLKSSNQALRLLSTTGLLR</sequence>
<dbReference type="AlphaFoldDB" id="A0AAV7FA75"/>
<dbReference type="PANTHER" id="PTHR36387">
    <property type="entry name" value="UDP-N-ACETYLMURAMOYL-L-ALANYL-D-GLUTAMATE-2, 6-DIAMINOPIMELATE LIGASE"/>
    <property type="match status" value="1"/>
</dbReference>
<feature type="compositionally biased region" description="Basic and acidic residues" evidence="1">
    <location>
        <begin position="86"/>
        <end position="109"/>
    </location>
</feature>
<accession>A0AAV7FA75</accession>
<dbReference type="PANTHER" id="PTHR36387:SF2">
    <property type="entry name" value="UDP-N-ACETYLMURAMOYL-L-ALANYL-D-GLUTAMATE-2, 6-DIAMINOPIMELATE LIGASE"/>
    <property type="match status" value="1"/>
</dbReference>
<evidence type="ECO:0000313" key="2">
    <source>
        <dbReference type="EMBL" id="KAG9456736.1"/>
    </source>
</evidence>
<dbReference type="Proteomes" id="UP000825729">
    <property type="component" value="Unassembled WGS sequence"/>
</dbReference>
<proteinExistence type="predicted"/>
<evidence type="ECO:0000256" key="1">
    <source>
        <dbReference type="SAM" id="MobiDB-lite"/>
    </source>
</evidence>
<name>A0AAV7FA75_ARIFI</name>
<feature type="compositionally biased region" description="Acidic residues" evidence="1">
    <location>
        <begin position="1"/>
        <end position="14"/>
    </location>
</feature>
<organism evidence="2 3">
    <name type="scientific">Aristolochia fimbriata</name>
    <name type="common">White veined hardy Dutchman's pipe vine</name>
    <dbReference type="NCBI Taxonomy" id="158543"/>
    <lineage>
        <taxon>Eukaryota</taxon>
        <taxon>Viridiplantae</taxon>
        <taxon>Streptophyta</taxon>
        <taxon>Embryophyta</taxon>
        <taxon>Tracheophyta</taxon>
        <taxon>Spermatophyta</taxon>
        <taxon>Magnoliopsida</taxon>
        <taxon>Magnoliidae</taxon>
        <taxon>Piperales</taxon>
        <taxon>Aristolochiaceae</taxon>
        <taxon>Aristolochia</taxon>
    </lineage>
</organism>
<feature type="compositionally biased region" description="Basic residues" evidence="1">
    <location>
        <begin position="112"/>
        <end position="121"/>
    </location>
</feature>
<reference evidence="2 3" key="1">
    <citation type="submission" date="2021-07" db="EMBL/GenBank/DDBJ databases">
        <title>The Aristolochia fimbriata genome: insights into angiosperm evolution, floral development and chemical biosynthesis.</title>
        <authorList>
            <person name="Jiao Y."/>
        </authorList>
    </citation>
    <scope>NUCLEOTIDE SEQUENCE [LARGE SCALE GENOMIC DNA]</scope>
    <source>
        <strain evidence="2">IBCAS-2021</strain>
        <tissue evidence="2">Leaf</tissue>
    </source>
</reference>
<keyword evidence="3" id="KW-1185">Reference proteome</keyword>
<comment type="caution">
    <text evidence="2">The sequence shown here is derived from an EMBL/GenBank/DDBJ whole genome shotgun (WGS) entry which is preliminary data.</text>
</comment>
<feature type="region of interest" description="Disordered" evidence="1">
    <location>
        <begin position="1"/>
        <end position="130"/>
    </location>
</feature>